<keyword evidence="2" id="KW-1185">Reference proteome</keyword>
<sequence>MKAAEIIAEIKGLPPEGLAEVSAFMLKAEREDPALQVALQRKHQSATGQVVSRPYAEALASARAALDRARE</sequence>
<accession>A0A4Q1C9A2</accession>
<proteinExistence type="predicted"/>
<dbReference type="EMBL" id="SDHX01000001">
    <property type="protein sequence ID" value="RXK55518.1"/>
    <property type="molecule type" value="Genomic_DNA"/>
</dbReference>
<evidence type="ECO:0000313" key="1">
    <source>
        <dbReference type="EMBL" id="RXK55518.1"/>
    </source>
</evidence>
<reference evidence="1 2" key="1">
    <citation type="submission" date="2019-01" db="EMBL/GenBank/DDBJ databases">
        <title>Lacunisphaera sp. strain TWA-58.</title>
        <authorList>
            <person name="Chen W.-M."/>
        </authorList>
    </citation>
    <scope>NUCLEOTIDE SEQUENCE [LARGE SCALE GENOMIC DNA]</scope>
    <source>
        <strain evidence="1 2">TWA-58</strain>
    </source>
</reference>
<protein>
    <recommendedName>
        <fullName evidence="3">DUF2281 domain-containing protein</fullName>
    </recommendedName>
</protein>
<name>A0A4Q1C9A2_9BACT</name>
<dbReference type="RefSeq" id="WP_129046883.1">
    <property type="nucleotide sequence ID" value="NZ_SDHX01000001.1"/>
</dbReference>
<organism evidence="1 2">
    <name type="scientific">Oleiharenicola lentus</name>
    <dbReference type="NCBI Taxonomy" id="2508720"/>
    <lineage>
        <taxon>Bacteria</taxon>
        <taxon>Pseudomonadati</taxon>
        <taxon>Verrucomicrobiota</taxon>
        <taxon>Opitutia</taxon>
        <taxon>Opitutales</taxon>
        <taxon>Opitutaceae</taxon>
        <taxon>Oleiharenicola</taxon>
    </lineage>
</organism>
<dbReference type="OrthoDB" id="9923463at2"/>
<evidence type="ECO:0000313" key="2">
    <source>
        <dbReference type="Proteomes" id="UP000290218"/>
    </source>
</evidence>
<dbReference type="AlphaFoldDB" id="A0A4Q1C9A2"/>
<comment type="caution">
    <text evidence="1">The sequence shown here is derived from an EMBL/GenBank/DDBJ whole genome shotgun (WGS) entry which is preliminary data.</text>
</comment>
<dbReference type="Proteomes" id="UP000290218">
    <property type="component" value="Unassembled WGS sequence"/>
</dbReference>
<evidence type="ECO:0008006" key="3">
    <source>
        <dbReference type="Google" id="ProtNLM"/>
    </source>
</evidence>
<gene>
    <name evidence="1" type="ORF">ESB00_06405</name>
</gene>